<reference evidence="2 3" key="1">
    <citation type="submission" date="2021-07" db="EMBL/GenBank/DDBJ databases">
        <authorList>
            <consortium name="Genoscope - CEA"/>
            <person name="William W."/>
        </authorList>
    </citation>
    <scope>NUCLEOTIDE SEQUENCE [LARGE SCALE GENOMIC DNA]</scope>
</reference>
<organism evidence="2 3">
    <name type="scientific">Brassica campestris</name>
    <name type="common">Field mustard</name>
    <dbReference type="NCBI Taxonomy" id="3711"/>
    <lineage>
        <taxon>Eukaryota</taxon>
        <taxon>Viridiplantae</taxon>
        <taxon>Streptophyta</taxon>
        <taxon>Embryophyta</taxon>
        <taxon>Tracheophyta</taxon>
        <taxon>Spermatophyta</taxon>
        <taxon>Magnoliopsida</taxon>
        <taxon>eudicotyledons</taxon>
        <taxon>Gunneridae</taxon>
        <taxon>Pentapetalae</taxon>
        <taxon>rosids</taxon>
        <taxon>malvids</taxon>
        <taxon>Brassicales</taxon>
        <taxon>Brassicaceae</taxon>
        <taxon>Brassiceae</taxon>
        <taxon>Brassica</taxon>
    </lineage>
</organism>
<proteinExistence type="predicted"/>
<name>A0A8D9I0T5_BRACM</name>
<evidence type="ECO:0000256" key="1">
    <source>
        <dbReference type="SAM" id="MobiDB-lite"/>
    </source>
</evidence>
<dbReference type="EMBL" id="LS974620">
    <property type="protein sequence ID" value="CAG7908634.1"/>
    <property type="molecule type" value="Genomic_DNA"/>
</dbReference>
<evidence type="ECO:0000313" key="3">
    <source>
        <dbReference type="Proteomes" id="UP000694005"/>
    </source>
</evidence>
<dbReference type="Gramene" id="A04p35350.2_BraZ1">
    <property type="protein sequence ID" value="A04p35350.2_BraZ1.CDS.1"/>
    <property type="gene ID" value="A04g35350.2_BraZ1"/>
</dbReference>
<gene>
    <name evidence="2" type="ORF">BRAPAZ1V2_A04P35350.2</name>
</gene>
<dbReference type="Proteomes" id="UP000694005">
    <property type="component" value="Chromosome A04"/>
</dbReference>
<feature type="region of interest" description="Disordered" evidence="1">
    <location>
        <begin position="1"/>
        <end position="24"/>
    </location>
</feature>
<dbReference type="AlphaFoldDB" id="A0A8D9I0T5"/>
<sequence length="42" mass="4497">MAGLPHATVDQATGQASSNHPNNNVITYSNLHFFVNISNSNL</sequence>
<protein>
    <submittedName>
        <fullName evidence="2">Uncharacterized protein</fullName>
    </submittedName>
</protein>
<evidence type="ECO:0000313" key="2">
    <source>
        <dbReference type="EMBL" id="CAG7908634.1"/>
    </source>
</evidence>
<feature type="compositionally biased region" description="Polar residues" evidence="1">
    <location>
        <begin position="10"/>
        <end position="24"/>
    </location>
</feature>
<accession>A0A8D9I0T5</accession>